<sequence>MPRFPKLVQNLFDSTKPQSPAIAYSRRDFIGQSARLIALSSMAPIWAPSRTAPRIAIIGAGLAGLTSAYYLEKAGYKTILYEAAERVGGRISTVKDLLAPGIITEKGGEFIDSNHTDVRTLCNDLQLRFWDTKTAEEKRLIGTDYFLKGQRLHERDLIAAFKPFADQIRKDAASIPDSLDPKHPKLIELDKLSIDEYLRQIGVDGPLFDLLAAAFTSELGIDSGNQSSLNLLVVINTDLRKGFEVYGESDERYKVIGGNEQIVTKLHQKLKSPVEFGSHLVRLASKGATYELSFANGRQIAADFVIMTLPFSVLREVDITVGMSDRKRRCIHELGYGTQSKLLIGVTDRLWRSQGLSGYVLSDHIHNGWDSSQMQLGNTGQGGYSLFLGAEKGKALRLDQFDQYVDGCEQVFPGFKQRINGKKGIANWSQNPLTKGTYACYKVGQYASIGGEEGKSINRIFFAGEHCSQEFQGFMNGSAETGRKAAKAILALLQRHWVRSRI</sequence>
<dbReference type="Gene3D" id="1.10.405.10">
    <property type="entry name" value="Guanine Nucleotide Dissociation Inhibitor, domain 1"/>
    <property type="match status" value="1"/>
</dbReference>
<dbReference type="InterPro" id="IPR002937">
    <property type="entry name" value="Amino_oxidase"/>
</dbReference>
<reference evidence="3 4" key="1">
    <citation type="submission" date="2021-03" db="EMBL/GenBank/DDBJ databases">
        <title>Fibrella sp. HMF5405 genome sequencing and assembly.</title>
        <authorList>
            <person name="Kang H."/>
            <person name="Kim H."/>
            <person name="Bae S."/>
            <person name="Joh K."/>
        </authorList>
    </citation>
    <scope>NUCLEOTIDE SEQUENCE [LARGE SCALE GENOMIC DNA]</scope>
    <source>
        <strain evidence="3 4">HMF5405</strain>
    </source>
</reference>
<protein>
    <submittedName>
        <fullName evidence="3">FAD-dependent oxidoreductase</fullName>
    </submittedName>
</protein>
<dbReference type="InterPro" id="IPR006311">
    <property type="entry name" value="TAT_signal"/>
</dbReference>
<keyword evidence="4" id="KW-1185">Reference proteome</keyword>
<evidence type="ECO:0000313" key="4">
    <source>
        <dbReference type="Proteomes" id="UP000664628"/>
    </source>
</evidence>
<comment type="similarity">
    <text evidence="1">Belongs to the flavin monoamine oxidase family.</text>
</comment>
<dbReference type="InterPro" id="IPR036188">
    <property type="entry name" value="FAD/NAD-bd_sf"/>
</dbReference>
<dbReference type="PRINTS" id="PR00419">
    <property type="entry name" value="ADXRDTASE"/>
</dbReference>
<organism evidence="3 4">
    <name type="scientific">Fibrella forsythiae</name>
    <dbReference type="NCBI Taxonomy" id="2817061"/>
    <lineage>
        <taxon>Bacteria</taxon>
        <taxon>Pseudomonadati</taxon>
        <taxon>Bacteroidota</taxon>
        <taxon>Cytophagia</taxon>
        <taxon>Cytophagales</taxon>
        <taxon>Spirosomataceae</taxon>
        <taxon>Fibrella</taxon>
    </lineage>
</organism>
<gene>
    <name evidence="3" type="ORF">J2I46_11470</name>
</gene>
<dbReference type="EMBL" id="JAFMYW010000003">
    <property type="protein sequence ID" value="MBO0949205.1"/>
    <property type="molecule type" value="Genomic_DNA"/>
</dbReference>
<dbReference type="Proteomes" id="UP000664628">
    <property type="component" value="Unassembled WGS sequence"/>
</dbReference>
<dbReference type="PANTHER" id="PTHR43563:SF1">
    <property type="entry name" value="AMINE OXIDASE [FLAVIN-CONTAINING] B"/>
    <property type="match status" value="1"/>
</dbReference>
<comment type="caution">
    <text evidence="3">The sequence shown here is derived from an EMBL/GenBank/DDBJ whole genome shotgun (WGS) entry which is preliminary data.</text>
</comment>
<dbReference type="PROSITE" id="PS51318">
    <property type="entry name" value="TAT"/>
    <property type="match status" value="1"/>
</dbReference>
<dbReference type="InterPro" id="IPR050703">
    <property type="entry name" value="Flavin_MAO"/>
</dbReference>
<dbReference type="Pfam" id="PF01593">
    <property type="entry name" value="Amino_oxidase"/>
    <property type="match status" value="1"/>
</dbReference>
<dbReference type="Gene3D" id="3.50.50.60">
    <property type="entry name" value="FAD/NAD(P)-binding domain"/>
    <property type="match status" value="1"/>
</dbReference>
<evidence type="ECO:0000256" key="1">
    <source>
        <dbReference type="ARBA" id="ARBA00005995"/>
    </source>
</evidence>
<dbReference type="Gene3D" id="3.90.660.10">
    <property type="match status" value="1"/>
</dbReference>
<name>A0ABS3JGU7_9BACT</name>
<dbReference type="RefSeq" id="WP_207329186.1">
    <property type="nucleotide sequence ID" value="NZ_JAFMYW010000003.1"/>
</dbReference>
<dbReference type="SUPFAM" id="SSF51905">
    <property type="entry name" value="FAD/NAD(P)-binding domain"/>
    <property type="match status" value="1"/>
</dbReference>
<evidence type="ECO:0000313" key="3">
    <source>
        <dbReference type="EMBL" id="MBO0949205.1"/>
    </source>
</evidence>
<accession>A0ABS3JGU7</accession>
<feature type="domain" description="Amine oxidase" evidence="2">
    <location>
        <begin position="62"/>
        <end position="490"/>
    </location>
</feature>
<evidence type="ECO:0000259" key="2">
    <source>
        <dbReference type="Pfam" id="PF01593"/>
    </source>
</evidence>
<proteinExistence type="inferred from homology"/>
<dbReference type="PANTHER" id="PTHR43563">
    <property type="entry name" value="AMINE OXIDASE"/>
    <property type="match status" value="1"/>
</dbReference>